<sequence>MLVGRAAFTERGRNDVPLQFSNHQSSNRSSSHSGVCKASCTSSSLDLLTACGRLEGVKVVPGRSLTGGKISLIAAEMFLLHVQYLDFAGAQAHIFDFLGSPLYA</sequence>
<proteinExistence type="predicted"/>
<organism evidence="1 2">
    <name type="scientific">Ataeniobius toweri</name>
    <dbReference type="NCBI Taxonomy" id="208326"/>
    <lineage>
        <taxon>Eukaryota</taxon>
        <taxon>Metazoa</taxon>
        <taxon>Chordata</taxon>
        <taxon>Craniata</taxon>
        <taxon>Vertebrata</taxon>
        <taxon>Euteleostomi</taxon>
        <taxon>Actinopterygii</taxon>
        <taxon>Neopterygii</taxon>
        <taxon>Teleostei</taxon>
        <taxon>Neoteleostei</taxon>
        <taxon>Acanthomorphata</taxon>
        <taxon>Ovalentaria</taxon>
        <taxon>Atherinomorphae</taxon>
        <taxon>Cyprinodontiformes</taxon>
        <taxon>Goodeidae</taxon>
        <taxon>Ataeniobius</taxon>
    </lineage>
</organism>
<reference evidence="1 2" key="1">
    <citation type="submission" date="2021-07" db="EMBL/GenBank/DDBJ databases">
        <authorList>
            <person name="Palmer J.M."/>
        </authorList>
    </citation>
    <scope>NUCLEOTIDE SEQUENCE [LARGE SCALE GENOMIC DNA]</scope>
    <source>
        <strain evidence="1 2">AT_MEX2019</strain>
        <tissue evidence="1">Muscle</tissue>
    </source>
</reference>
<evidence type="ECO:0000313" key="1">
    <source>
        <dbReference type="EMBL" id="MED6243167.1"/>
    </source>
</evidence>
<accession>A0ABU7AY46</accession>
<protein>
    <submittedName>
        <fullName evidence="1">Uncharacterized protein</fullName>
    </submittedName>
</protein>
<dbReference type="Proteomes" id="UP001345963">
    <property type="component" value="Unassembled WGS sequence"/>
</dbReference>
<dbReference type="EMBL" id="JAHUTI010032825">
    <property type="protein sequence ID" value="MED6243167.1"/>
    <property type="molecule type" value="Genomic_DNA"/>
</dbReference>
<comment type="caution">
    <text evidence="1">The sequence shown here is derived from an EMBL/GenBank/DDBJ whole genome shotgun (WGS) entry which is preliminary data.</text>
</comment>
<evidence type="ECO:0000313" key="2">
    <source>
        <dbReference type="Proteomes" id="UP001345963"/>
    </source>
</evidence>
<name>A0ABU7AY46_9TELE</name>
<gene>
    <name evidence="1" type="ORF">ATANTOWER_016041</name>
</gene>
<keyword evidence="2" id="KW-1185">Reference proteome</keyword>